<dbReference type="PANTHER" id="PTHR21329:SF3">
    <property type="entry name" value="PHOSPHATIDYLINOSITOL N-ACETYLGLUCOSAMINYLTRANSFERASE SUBUNIT Q"/>
    <property type="match status" value="1"/>
</dbReference>
<comment type="caution">
    <text evidence="2">The sequence shown here is derived from an EMBL/GenBank/DDBJ whole genome shotgun (WGS) entry which is preliminary data.</text>
</comment>
<evidence type="ECO:0000313" key="3">
    <source>
        <dbReference type="Proteomes" id="UP000092321"/>
    </source>
</evidence>
<dbReference type="GO" id="GO:0016020">
    <property type="term" value="C:membrane"/>
    <property type="evidence" value="ECO:0007669"/>
    <property type="project" value="InterPro"/>
</dbReference>
<feature type="transmembrane region" description="Helical" evidence="1">
    <location>
        <begin position="436"/>
        <end position="452"/>
    </location>
</feature>
<proteinExistence type="predicted"/>
<name>A0A1B7SAD6_9ASCO</name>
<keyword evidence="1" id="KW-0472">Membrane</keyword>
<feature type="transmembrane region" description="Helical" evidence="1">
    <location>
        <begin position="370"/>
        <end position="387"/>
    </location>
</feature>
<dbReference type="AlphaFoldDB" id="A0A1B7SAD6"/>
<dbReference type="EMBL" id="LXPE01000644">
    <property type="protein sequence ID" value="OBA13451.1"/>
    <property type="molecule type" value="Genomic_DNA"/>
</dbReference>
<feature type="non-terminal residue" evidence="2">
    <location>
        <position position="524"/>
    </location>
</feature>
<protein>
    <submittedName>
        <fullName evidence="2">Gpi1-domain-containing protein</fullName>
    </submittedName>
</protein>
<feature type="transmembrane region" description="Helical" evidence="1">
    <location>
        <begin position="303"/>
        <end position="322"/>
    </location>
</feature>
<evidence type="ECO:0000313" key="2">
    <source>
        <dbReference type="EMBL" id="OBA13451.1"/>
    </source>
</evidence>
<feature type="transmembrane region" description="Helical" evidence="1">
    <location>
        <begin position="212"/>
        <end position="232"/>
    </location>
</feature>
<reference evidence="3" key="1">
    <citation type="journal article" date="2016" name="Proc. Natl. Acad. Sci. U.S.A.">
        <title>Comparative genomics of biotechnologically important yeasts.</title>
        <authorList>
            <person name="Riley R."/>
            <person name="Haridas S."/>
            <person name="Wolfe K.H."/>
            <person name="Lopes M.R."/>
            <person name="Hittinger C.T."/>
            <person name="Goeker M."/>
            <person name="Salamov A.A."/>
            <person name="Wisecaver J.H."/>
            <person name="Long T.M."/>
            <person name="Calvey C.H."/>
            <person name="Aerts A.L."/>
            <person name="Barry K.W."/>
            <person name="Choi C."/>
            <person name="Clum A."/>
            <person name="Coughlan A.Y."/>
            <person name="Deshpande S."/>
            <person name="Douglass A.P."/>
            <person name="Hanson S.J."/>
            <person name="Klenk H.-P."/>
            <person name="LaButti K.M."/>
            <person name="Lapidus A."/>
            <person name="Lindquist E.A."/>
            <person name="Lipzen A.M."/>
            <person name="Meier-Kolthoff J.P."/>
            <person name="Ohm R.A."/>
            <person name="Otillar R.P."/>
            <person name="Pangilinan J.L."/>
            <person name="Peng Y."/>
            <person name="Rokas A."/>
            <person name="Rosa C.A."/>
            <person name="Scheuner C."/>
            <person name="Sibirny A.A."/>
            <person name="Slot J.C."/>
            <person name="Stielow J.B."/>
            <person name="Sun H."/>
            <person name="Kurtzman C.P."/>
            <person name="Blackwell M."/>
            <person name="Grigoriev I.V."/>
            <person name="Jeffries T.W."/>
        </authorList>
    </citation>
    <scope>NUCLEOTIDE SEQUENCE [LARGE SCALE GENOMIC DNA]</scope>
    <source>
        <strain evidence="3">NRRL Y-1626</strain>
    </source>
</reference>
<sequence>MPTSTQQILIHWPVKFLNQTQQLYKINNNNDKNLKVIGELICTNELSINYLIVSIIDPTVNEINIINGDKYFIIGEINTKKKKFKYTLQNENIDSTSHNVQIIEFLSPRLPNMQFFSDTPIYDKLFKSSSQKIETTNFNDQYQNLNKLIKYMDIDHMQKNPYYLKKNYNLNDVINCLNISDHHLKIFNTKYPDLQSAQPIGSLKNNFLFKPIFQFINMSIIPYFFIITRILFREIFLNLFLKPLYWLRSYSISFSQLDLRIKQFSYFPIQYLDIGERTVLEIDSNNAKLYGSYMDYIRYYNTIWLIVNDYSFALTFCSLLQVHKETIIKYLSHYLEKYLIDDVISLTNFLTQNPYGIKLNDELSKFLKDLFLWIIEFVNMCYFRFLVDKQSLSFLIDALSLLTYCFGMTFAIAVVIDYTSILTLHFKLFYKISSKLYSWQLKLLISLFYLFCGKKYNTLRNRVDSENYSLEVLLIGVLIFMILIFLLPTIISFYLIYTCLQYMTTLLEIGLMTVLMCLNNFPLF</sequence>
<dbReference type="Proteomes" id="UP000092321">
    <property type="component" value="Unassembled WGS sequence"/>
</dbReference>
<dbReference type="GO" id="GO:0005783">
    <property type="term" value="C:endoplasmic reticulum"/>
    <property type="evidence" value="ECO:0007669"/>
    <property type="project" value="TreeGrafter"/>
</dbReference>
<dbReference type="InterPro" id="IPR007720">
    <property type="entry name" value="PigQ/GPI1"/>
</dbReference>
<feature type="transmembrane region" description="Helical" evidence="1">
    <location>
        <begin position="394"/>
        <end position="416"/>
    </location>
</feature>
<keyword evidence="1" id="KW-0812">Transmembrane</keyword>
<dbReference type="OrthoDB" id="70250at2759"/>
<gene>
    <name evidence="2" type="ORF">HANVADRAFT_54430</name>
</gene>
<keyword evidence="1" id="KW-1133">Transmembrane helix</keyword>
<organism evidence="2 3">
    <name type="scientific">Hanseniaspora valbyensis NRRL Y-1626</name>
    <dbReference type="NCBI Taxonomy" id="766949"/>
    <lineage>
        <taxon>Eukaryota</taxon>
        <taxon>Fungi</taxon>
        <taxon>Dikarya</taxon>
        <taxon>Ascomycota</taxon>
        <taxon>Saccharomycotina</taxon>
        <taxon>Saccharomycetes</taxon>
        <taxon>Saccharomycodales</taxon>
        <taxon>Saccharomycodaceae</taxon>
        <taxon>Hanseniaspora</taxon>
    </lineage>
</organism>
<dbReference type="GO" id="GO:0006506">
    <property type="term" value="P:GPI anchor biosynthetic process"/>
    <property type="evidence" value="ECO:0007669"/>
    <property type="project" value="InterPro"/>
</dbReference>
<feature type="transmembrane region" description="Helical" evidence="1">
    <location>
        <begin position="472"/>
        <end position="496"/>
    </location>
</feature>
<keyword evidence="3" id="KW-1185">Reference proteome</keyword>
<feature type="transmembrane region" description="Helical" evidence="1">
    <location>
        <begin position="502"/>
        <end position="521"/>
    </location>
</feature>
<evidence type="ECO:0000256" key="1">
    <source>
        <dbReference type="SAM" id="Phobius"/>
    </source>
</evidence>
<dbReference type="Pfam" id="PF05024">
    <property type="entry name" value="Gpi1"/>
    <property type="match status" value="1"/>
</dbReference>
<accession>A0A1B7SAD6</accession>
<dbReference type="PANTHER" id="PTHR21329">
    <property type="entry name" value="PHOSPHATIDYLINOSITOL N-ACETYLGLUCOSAMINYLTRANSFERASE SUBUNIT Q-RELATED"/>
    <property type="match status" value="1"/>
</dbReference>